<dbReference type="InterPro" id="IPR029044">
    <property type="entry name" value="Nucleotide-diphossugar_trans"/>
</dbReference>
<evidence type="ECO:0000259" key="1">
    <source>
        <dbReference type="Pfam" id="PF12804"/>
    </source>
</evidence>
<dbReference type="GO" id="GO:0016779">
    <property type="term" value="F:nucleotidyltransferase activity"/>
    <property type="evidence" value="ECO:0007669"/>
    <property type="project" value="UniProtKB-ARBA"/>
</dbReference>
<dbReference type="PANTHER" id="PTHR43777">
    <property type="entry name" value="MOLYBDENUM COFACTOR CYTIDYLYLTRANSFERASE"/>
    <property type="match status" value="1"/>
</dbReference>
<dbReference type="RefSeq" id="WP_190473708.1">
    <property type="nucleotide sequence ID" value="NZ_JACJPW010000120.1"/>
</dbReference>
<feature type="domain" description="MobA-like NTP transferase" evidence="1">
    <location>
        <begin position="13"/>
        <end position="169"/>
    </location>
</feature>
<comment type="caution">
    <text evidence="2">The sequence shown here is derived from an EMBL/GenBank/DDBJ whole genome shotgun (WGS) entry which is preliminary data.</text>
</comment>
<dbReference type="AlphaFoldDB" id="A0A926VK84"/>
<sequence>MNTDFFSPPRYFAIVLAAGKSRRMGVCKASLPWLDGKTLLSYQVEQFLLAAIAPVVVLGPHNSDRQKDCPPSTKVIINPDPSQGKTSSILTGLQLIPKNVQILVISAVDQPRPTAIYQKLLQFQISNAAIITAPTYKGKLGHPLFFANQALPYLQNIREESFGLRQIVQDFYPEIQKVEFDTPVVIADINTPAEYQRQLDLY</sequence>
<dbReference type="EMBL" id="JACJPW010000120">
    <property type="protein sequence ID" value="MBD2185411.1"/>
    <property type="molecule type" value="Genomic_DNA"/>
</dbReference>
<dbReference type="Gene3D" id="3.90.550.10">
    <property type="entry name" value="Spore Coat Polysaccharide Biosynthesis Protein SpsA, Chain A"/>
    <property type="match status" value="1"/>
</dbReference>
<dbReference type="Pfam" id="PF12804">
    <property type="entry name" value="NTP_transf_3"/>
    <property type="match status" value="1"/>
</dbReference>
<dbReference type="InterPro" id="IPR025877">
    <property type="entry name" value="MobA-like_NTP_Trfase"/>
</dbReference>
<dbReference type="Proteomes" id="UP000641646">
    <property type="component" value="Unassembled WGS sequence"/>
</dbReference>
<dbReference type="PANTHER" id="PTHR43777:SF1">
    <property type="entry name" value="MOLYBDENUM COFACTOR CYTIDYLYLTRANSFERASE"/>
    <property type="match status" value="1"/>
</dbReference>
<evidence type="ECO:0000313" key="3">
    <source>
        <dbReference type="Proteomes" id="UP000641646"/>
    </source>
</evidence>
<organism evidence="2 3">
    <name type="scientific">Aerosakkonema funiforme FACHB-1375</name>
    <dbReference type="NCBI Taxonomy" id="2949571"/>
    <lineage>
        <taxon>Bacteria</taxon>
        <taxon>Bacillati</taxon>
        <taxon>Cyanobacteriota</taxon>
        <taxon>Cyanophyceae</taxon>
        <taxon>Oscillatoriophycideae</taxon>
        <taxon>Aerosakkonematales</taxon>
        <taxon>Aerosakkonemataceae</taxon>
        <taxon>Aerosakkonema</taxon>
    </lineage>
</organism>
<keyword evidence="3" id="KW-1185">Reference proteome</keyword>
<proteinExistence type="predicted"/>
<dbReference type="CDD" id="cd04182">
    <property type="entry name" value="GT_2_like_f"/>
    <property type="match status" value="1"/>
</dbReference>
<protein>
    <submittedName>
        <fullName evidence="2">Nucleotidyltransferase family protein</fullName>
    </submittedName>
</protein>
<evidence type="ECO:0000313" key="2">
    <source>
        <dbReference type="EMBL" id="MBD2185411.1"/>
    </source>
</evidence>
<reference evidence="2" key="1">
    <citation type="journal article" date="2015" name="ISME J.">
        <title>Draft Genome Sequence of Streptomyces incarnatus NRRL8089, which Produces the Nucleoside Antibiotic Sinefungin.</title>
        <authorList>
            <person name="Oshima K."/>
            <person name="Hattori M."/>
            <person name="Shimizu H."/>
            <person name="Fukuda K."/>
            <person name="Nemoto M."/>
            <person name="Inagaki K."/>
            <person name="Tamura T."/>
        </authorList>
    </citation>
    <scope>NUCLEOTIDE SEQUENCE</scope>
    <source>
        <strain evidence="2">FACHB-1375</strain>
    </source>
</reference>
<name>A0A926VK84_9CYAN</name>
<accession>A0A926VK84</accession>
<gene>
    <name evidence="2" type="ORF">H6G03_30775</name>
</gene>
<reference evidence="2" key="2">
    <citation type="submission" date="2020-08" db="EMBL/GenBank/DDBJ databases">
        <authorList>
            <person name="Chen M."/>
            <person name="Teng W."/>
            <person name="Zhao L."/>
            <person name="Hu C."/>
            <person name="Zhou Y."/>
            <person name="Han B."/>
            <person name="Song L."/>
            <person name="Shu W."/>
        </authorList>
    </citation>
    <scope>NUCLEOTIDE SEQUENCE</scope>
    <source>
        <strain evidence="2">FACHB-1375</strain>
    </source>
</reference>
<dbReference type="SUPFAM" id="SSF53448">
    <property type="entry name" value="Nucleotide-diphospho-sugar transferases"/>
    <property type="match status" value="1"/>
</dbReference>